<feature type="transmembrane region" description="Helical" evidence="1">
    <location>
        <begin position="55"/>
        <end position="73"/>
    </location>
</feature>
<feature type="transmembrane region" description="Helical" evidence="1">
    <location>
        <begin position="142"/>
        <end position="160"/>
    </location>
</feature>
<keyword evidence="1" id="KW-0812">Transmembrane</keyword>
<protein>
    <submittedName>
        <fullName evidence="3">DUF1772 domain-containing protein</fullName>
    </submittedName>
</protein>
<feature type="chain" id="PRO_5024820135" evidence="2">
    <location>
        <begin position="20"/>
        <end position="165"/>
    </location>
</feature>
<organism evidence="3 4">
    <name type="scientific">Larkinella humicola</name>
    <dbReference type="NCBI Taxonomy" id="2607654"/>
    <lineage>
        <taxon>Bacteria</taxon>
        <taxon>Pseudomonadati</taxon>
        <taxon>Bacteroidota</taxon>
        <taxon>Cytophagia</taxon>
        <taxon>Cytophagales</taxon>
        <taxon>Spirosomataceae</taxon>
        <taxon>Larkinella</taxon>
    </lineage>
</organism>
<dbReference type="Pfam" id="PF08592">
    <property type="entry name" value="Anthrone_oxy"/>
    <property type="match status" value="1"/>
</dbReference>
<keyword evidence="1" id="KW-1133">Transmembrane helix</keyword>
<dbReference type="AlphaFoldDB" id="A0A5N1J7H3"/>
<reference evidence="3 4" key="1">
    <citation type="submission" date="2019-09" db="EMBL/GenBank/DDBJ databases">
        <title>Genome Sequence of Larkinella sp MA1.</title>
        <authorList>
            <person name="Srinivasan S."/>
        </authorList>
    </citation>
    <scope>NUCLEOTIDE SEQUENCE [LARGE SCALE GENOMIC DNA]</scope>
    <source>
        <strain evidence="3 4">MA1</strain>
    </source>
</reference>
<name>A0A5N1J7H3_9BACT</name>
<dbReference type="RefSeq" id="WP_150880980.1">
    <property type="nucleotide sequence ID" value="NZ_VTWS01000009.1"/>
</dbReference>
<dbReference type="Proteomes" id="UP000326344">
    <property type="component" value="Unassembled WGS sequence"/>
</dbReference>
<accession>A0A5N1J7H3</accession>
<keyword evidence="2" id="KW-0732">Signal</keyword>
<evidence type="ECO:0000313" key="4">
    <source>
        <dbReference type="Proteomes" id="UP000326344"/>
    </source>
</evidence>
<keyword evidence="1" id="KW-0472">Membrane</keyword>
<evidence type="ECO:0000256" key="2">
    <source>
        <dbReference type="SAM" id="SignalP"/>
    </source>
</evidence>
<comment type="caution">
    <text evidence="3">The sequence shown here is derived from an EMBL/GenBank/DDBJ whole genome shotgun (WGS) entry which is preliminary data.</text>
</comment>
<feature type="signal peptide" evidence="2">
    <location>
        <begin position="1"/>
        <end position="19"/>
    </location>
</feature>
<evidence type="ECO:0000313" key="3">
    <source>
        <dbReference type="EMBL" id="KAA9346748.1"/>
    </source>
</evidence>
<feature type="transmembrane region" description="Helical" evidence="1">
    <location>
        <begin position="85"/>
        <end position="107"/>
    </location>
</feature>
<dbReference type="EMBL" id="VTWS01000009">
    <property type="protein sequence ID" value="KAA9346748.1"/>
    <property type="molecule type" value="Genomic_DNA"/>
</dbReference>
<dbReference type="InterPro" id="IPR013901">
    <property type="entry name" value="Anthrone_oxy"/>
</dbReference>
<keyword evidence="4" id="KW-1185">Reference proteome</keyword>
<proteinExistence type="predicted"/>
<gene>
    <name evidence="3" type="ORF">F0P93_27490</name>
</gene>
<sequence>MKFATLILVLAGTSTSLMAGVFYAFSCAVNLGLGRLADVAYLTGFQSINRAIQNPVFFISFFGAPLFLLLSAWQQYSPSASLRFWLLLAAAVVYLAGALGVTVFGNIPLNTQLESVDLLSASPDELARIRVRFEGPWNRLNTVRTLASTLAVVLLFLACLSREEL</sequence>
<evidence type="ECO:0000256" key="1">
    <source>
        <dbReference type="SAM" id="Phobius"/>
    </source>
</evidence>